<dbReference type="Proteomes" id="UP001160148">
    <property type="component" value="Unassembled WGS sequence"/>
</dbReference>
<gene>
    <name evidence="1" type="ORF">MEUPH1_LOCUS28362</name>
</gene>
<name>A0AAV0Y1F9_9HEMI</name>
<protein>
    <submittedName>
        <fullName evidence="1">Uncharacterized protein</fullName>
    </submittedName>
</protein>
<organism evidence="1 2">
    <name type="scientific">Macrosiphum euphorbiae</name>
    <name type="common">potato aphid</name>
    <dbReference type="NCBI Taxonomy" id="13131"/>
    <lineage>
        <taxon>Eukaryota</taxon>
        <taxon>Metazoa</taxon>
        <taxon>Ecdysozoa</taxon>
        <taxon>Arthropoda</taxon>
        <taxon>Hexapoda</taxon>
        <taxon>Insecta</taxon>
        <taxon>Pterygota</taxon>
        <taxon>Neoptera</taxon>
        <taxon>Paraneoptera</taxon>
        <taxon>Hemiptera</taxon>
        <taxon>Sternorrhyncha</taxon>
        <taxon>Aphidomorpha</taxon>
        <taxon>Aphidoidea</taxon>
        <taxon>Aphididae</taxon>
        <taxon>Macrosiphini</taxon>
        <taxon>Macrosiphum</taxon>
    </lineage>
</organism>
<reference evidence="1 2" key="1">
    <citation type="submission" date="2023-01" db="EMBL/GenBank/DDBJ databases">
        <authorList>
            <person name="Whitehead M."/>
        </authorList>
    </citation>
    <scope>NUCLEOTIDE SEQUENCE [LARGE SCALE GENOMIC DNA]</scope>
</reference>
<comment type="caution">
    <text evidence="1">The sequence shown here is derived from an EMBL/GenBank/DDBJ whole genome shotgun (WGS) entry which is preliminary data.</text>
</comment>
<accession>A0AAV0Y1F9</accession>
<evidence type="ECO:0000313" key="2">
    <source>
        <dbReference type="Proteomes" id="UP001160148"/>
    </source>
</evidence>
<dbReference type="EMBL" id="CARXXK010001250">
    <property type="protein sequence ID" value="CAI6374774.1"/>
    <property type="molecule type" value="Genomic_DNA"/>
</dbReference>
<evidence type="ECO:0000313" key="1">
    <source>
        <dbReference type="EMBL" id="CAI6374774.1"/>
    </source>
</evidence>
<dbReference type="AlphaFoldDB" id="A0AAV0Y1F9"/>
<proteinExistence type="predicted"/>
<sequence length="93" mass="10806">MCRNFKGKEERLSPILIQMRDSINSKRNNLNVKSIKKYLDKGNKQPVLVFFGGSTDKEIVVCLGLGKYTMLELTSYDLCDNLVFYFIIENIEY</sequence>
<keyword evidence="2" id="KW-1185">Reference proteome</keyword>